<dbReference type="PANTHER" id="PTHR43877">
    <property type="entry name" value="AMINOALKYLPHOSPHONATE N-ACETYLTRANSFERASE-RELATED-RELATED"/>
    <property type="match status" value="1"/>
</dbReference>
<sequence>MHGPFIIRAADPSDADQLSKLAFVSKAHWGYPKDWLDVWRADLTITPERLESAMGCVAEADGKIIGFWVREAVASDRPTPGWLFVHPDHMGRGVARALWTALRKEAAARGIRHFVIEADPHAMPFYLALGAEKIGEKESGAIPGRFFPILRITI</sequence>
<dbReference type="Proteomes" id="UP000281098">
    <property type="component" value="Unassembled WGS sequence"/>
</dbReference>
<gene>
    <name evidence="4" type="ORF">DF017_01110</name>
</gene>
<proteinExistence type="predicted"/>
<dbReference type="SUPFAM" id="SSF55729">
    <property type="entry name" value="Acyl-CoA N-acyltransferases (Nat)"/>
    <property type="match status" value="1"/>
</dbReference>
<dbReference type="EMBL" id="QTPM01000001">
    <property type="protein sequence ID" value="RQY99805.1"/>
    <property type="molecule type" value="Genomic_DNA"/>
</dbReference>
<organism evidence="4 5">
    <name type="scientific">Burkholderia stagnalis</name>
    <dbReference type="NCBI Taxonomy" id="1503054"/>
    <lineage>
        <taxon>Bacteria</taxon>
        <taxon>Pseudomonadati</taxon>
        <taxon>Pseudomonadota</taxon>
        <taxon>Betaproteobacteria</taxon>
        <taxon>Burkholderiales</taxon>
        <taxon>Burkholderiaceae</taxon>
        <taxon>Burkholderia</taxon>
        <taxon>Burkholderia cepacia complex</taxon>
    </lineage>
</organism>
<evidence type="ECO:0000313" key="4">
    <source>
        <dbReference type="EMBL" id="RQY99805.1"/>
    </source>
</evidence>
<comment type="caution">
    <text evidence="4">The sequence shown here is derived from an EMBL/GenBank/DDBJ whole genome shotgun (WGS) entry which is preliminary data.</text>
</comment>
<accession>A0ABX9YYX9</accession>
<dbReference type="InterPro" id="IPR000182">
    <property type="entry name" value="GNAT_dom"/>
</dbReference>
<name>A0ABX9YYX9_9BURK</name>
<dbReference type="PROSITE" id="PS51186">
    <property type="entry name" value="GNAT"/>
    <property type="match status" value="1"/>
</dbReference>
<keyword evidence="2" id="KW-0012">Acyltransferase</keyword>
<dbReference type="RefSeq" id="WP_059563546.1">
    <property type="nucleotide sequence ID" value="NZ_LOVT01000050.1"/>
</dbReference>
<dbReference type="Pfam" id="PF13673">
    <property type="entry name" value="Acetyltransf_10"/>
    <property type="match status" value="1"/>
</dbReference>
<evidence type="ECO:0000259" key="3">
    <source>
        <dbReference type="PROSITE" id="PS51186"/>
    </source>
</evidence>
<evidence type="ECO:0000313" key="5">
    <source>
        <dbReference type="Proteomes" id="UP000281098"/>
    </source>
</evidence>
<dbReference type="InterPro" id="IPR050832">
    <property type="entry name" value="Bact_Acetyltransf"/>
</dbReference>
<keyword evidence="1" id="KW-0808">Transferase</keyword>
<keyword evidence="5" id="KW-1185">Reference proteome</keyword>
<dbReference type="Gene3D" id="3.40.630.30">
    <property type="match status" value="1"/>
</dbReference>
<reference evidence="4 5" key="1">
    <citation type="submission" date="2018-08" db="EMBL/GenBank/DDBJ databases">
        <title>Comparative analysis of Burkholderia isolates from Puerto Rico.</title>
        <authorList>
            <person name="Hall C."/>
            <person name="Sahl J."/>
            <person name="Wagner D."/>
        </authorList>
    </citation>
    <scope>NUCLEOTIDE SEQUENCE [LARGE SCALE GENOMIC DNA]</scope>
    <source>
        <strain evidence="4 5">Bp8966</strain>
    </source>
</reference>
<evidence type="ECO:0000256" key="2">
    <source>
        <dbReference type="ARBA" id="ARBA00023315"/>
    </source>
</evidence>
<dbReference type="CDD" id="cd04301">
    <property type="entry name" value="NAT_SF"/>
    <property type="match status" value="1"/>
</dbReference>
<protein>
    <submittedName>
        <fullName evidence="4">GNAT family N-acetyltransferase</fullName>
    </submittedName>
</protein>
<dbReference type="InterPro" id="IPR016181">
    <property type="entry name" value="Acyl_CoA_acyltransferase"/>
</dbReference>
<feature type="domain" description="N-acetyltransferase" evidence="3">
    <location>
        <begin position="5"/>
        <end position="153"/>
    </location>
</feature>
<evidence type="ECO:0000256" key="1">
    <source>
        <dbReference type="ARBA" id="ARBA00022679"/>
    </source>
</evidence>